<keyword evidence="2" id="KW-1185">Reference proteome</keyword>
<reference evidence="1 2" key="1">
    <citation type="submission" date="2024-01" db="EMBL/GenBank/DDBJ databases">
        <authorList>
            <person name="Waweru B."/>
        </authorList>
    </citation>
    <scope>NUCLEOTIDE SEQUENCE [LARGE SCALE GENOMIC DNA]</scope>
</reference>
<comment type="caution">
    <text evidence="1">The sequence shown here is derived from an EMBL/GenBank/DDBJ whole genome shotgun (WGS) entry which is preliminary data.</text>
</comment>
<dbReference type="PANTHER" id="PTHR33477:SF2">
    <property type="entry name" value="2-PHOSPHOGLYCERATE KINASE"/>
    <property type="match status" value="1"/>
</dbReference>
<protein>
    <submittedName>
        <fullName evidence="1">Uncharacterized protein</fullName>
    </submittedName>
</protein>
<proteinExistence type="predicted"/>
<name>A0AAV1SPF2_9ROSI</name>
<evidence type="ECO:0000313" key="1">
    <source>
        <dbReference type="EMBL" id="CAK7355882.1"/>
    </source>
</evidence>
<evidence type="ECO:0000313" key="2">
    <source>
        <dbReference type="Proteomes" id="UP001314170"/>
    </source>
</evidence>
<dbReference type="Proteomes" id="UP001314170">
    <property type="component" value="Unassembled WGS sequence"/>
</dbReference>
<dbReference type="AlphaFoldDB" id="A0AAV1SPF2"/>
<dbReference type="PANTHER" id="PTHR33477">
    <property type="entry name" value="P-LOOP NTPASE DOMAIN-CONTAINING PROTEIN LPA1 HOMOLOG 1"/>
    <property type="match status" value="1"/>
</dbReference>
<sequence>MENAATPGHIWCAGKWVKNSKLQNKQDDKDRLITNLKIIQDYLCSFKSQGLTVANISATTFPQTLDWLHGYLLQSIDNCYGTRCRMWRNNLLTLGAESNYIDAVAESK</sequence>
<gene>
    <name evidence="1" type="ORF">DCAF_LOCUS26145</name>
</gene>
<accession>A0AAV1SPF2</accession>
<organism evidence="1 2">
    <name type="scientific">Dovyalis caffra</name>
    <dbReference type="NCBI Taxonomy" id="77055"/>
    <lineage>
        <taxon>Eukaryota</taxon>
        <taxon>Viridiplantae</taxon>
        <taxon>Streptophyta</taxon>
        <taxon>Embryophyta</taxon>
        <taxon>Tracheophyta</taxon>
        <taxon>Spermatophyta</taxon>
        <taxon>Magnoliopsida</taxon>
        <taxon>eudicotyledons</taxon>
        <taxon>Gunneridae</taxon>
        <taxon>Pentapetalae</taxon>
        <taxon>rosids</taxon>
        <taxon>fabids</taxon>
        <taxon>Malpighiales</taxon>
        <taxon>Salicaceae</taxon>
        <taxon>Flacourtieae</taxon>
        <taxon>Dovyalis</taxon>
    </lineage>
</organism>
<dbReference type="EMBL" id="CAWUPB010001197">
    <property type="protein sequence ID" value="CAK7355882.1"/>
    <property type="molecule type" value="Genomic_DNA"/>
</dbReference>